<proteinExistence type="predicted"/>
<dbReference type="InterPro" id="IPR036465">
    <property type="entry name" value="vWFA_dom_sf"/>
</dbReference>
<organism evidence="2 3">
    <name type="scientific">Methyloceanibacter marginalis</name>
    <dbReference type="NCBI Taxonomy" id="1774971"/>
    <lineage>
        <taxon>Bacteria</taxon>
        <taxon>Pseudomonadati</taxon>
        <taxon>Pseudomonadota</taxon>
        <taxon>Alphaproteobacteria</taxon>
        <taxon>Hyphomicrobiales</taxon>
        <taxon>Hyphomicrobiaceae</taxon>
        <taxon>Methyloceanibacter</taxon>
    </lineage>
</organism>
<evidence type="ECO:0000313" key="3">
    <source>
        <dbReference type="Proteomes" id="UP000095042"/>
    </source>
</evidence>
<dbReference type="InterPro" id="IPR002035">
    <property type="entry name" value="VWF_A"/>
</dbReference>
<dbReference type="PROSITE" id="PS50234">
    <property type="entry name" value="VWFA"/>
    <property type="match status" value="1"/>
</dbReference>
<keyword evidence="3" id="KW-1185">Reference proteome</keyword>
<evidence type="ECO:0000259" key="1">
    <source>
        <dbReference type="PROSITE" id="PS50234"/>
    </source>
</evidence>
<name>A0A1E3VTD2_9HYPH</name>
<evidence type="ECO:0000313" key="2">
    <source>
        <dbReference type="EMBL" id="ODR96777.1"/>
    </source>
</evidence>
<dbReference type="SMART" id="SM00327">
    <property type="entry name" value="VWA"/>
    <property type="match status" value="1"/>
</dbReference>
<protein>
    <recommendedName>
        <fullName evidence="1">VWFA domain-containing protein</fullName>
    </recommendedName>
</protein>
<dbReference type="Gene3D" id="3.40.50.410">
    <property type="entry name" value="von Willebrand factor, type A domain"/>
    <property type="match status" value="1"/>
</dbReference>
<accession>A0A1E3VTD2</accession>
<dbReference type="Pfam" id="PF13400">
    <property type="entry name" value="Tad"/>
    <property type="match status" value="1"/>
</dbReference>
<dbReference type="InterPro" id="IPR028087">
    <property type="entry name" value="Tad_N"/>
</dbReference>
<gene>
    <name evidence="2" type="ORF">AUC71_04215</name>
</gene>
<reference evidence="2 3" key="1">
    <citation type="journal article" date="2016" name="Environ. Microbiol.">
        <title>New Methyloceanibacter diversity from North Sea sediments includes methanotroph containing solely the soluble methane monooxygenase.</title>
        <authorList>
            <person name="Vekeman B."/>
            <person name="Kerckhof F.M."/>
            <person name="Cremers G."/>
            <person name="de Vos P."/>
            <person name="Vandamme P."/>
            <person name="Boon N."/>
            <person name="Op den Camp H.J."/>
            <person name="Heylen K."/>
        </authorList>
    </citation>
    <scope>NUCLEOTIDE SEQUENCE [LARGE SCALE GENOMIC DNA]</scope>
    <source>
        <strain evidence="2 3">R-67177</strain>
    </source>
</reference>
<feature type="domain" description="VWFA" evidence="1">
    <location>
        <begin position="138"/>
        <end position="188"/>
    </location>
</feature>
<dbReference type="EMBL" id="LPWD01000455">
    <property type="protein sequence ID" value="ODR96777.1"/>
    <property type="molecule type" value="Genomic_DNA"/>
</dbReference>
<dbReference type="OrthoDB" id="7522752at2"/>
<dbReference type="SUPFAM" id="SSF53300">
    <property type="entry name" value="vWA-like"/>
    <property type="match status" value="1"/>
</dbReference>
<dbReference type="RefSeq" id="WP_069625045.1">
    <property type="nucleotide sequence ID" value="NZ_LPWD01000455.1"/>
</dbReference>
<comment type="caution">
    <text evidence="2">The sequence shown here is derived from an EMBL/GenBank/DDBJ whole genome shotgun (WGS) entry which is preliminary data.</text>
</comment>
<sequence>MNFYIRHFARNHKGSVALLFALSLIPILLAIGAAVDYGRALAARERMADAADAAALAIGSWTGLSEAELEARAQHYFNANFPKSSLGTARALKVSFSGDDIHVEVSGSLPTTFMGLANINSLDVGATSVVTKKQRNLELALVLDTTGSMGQRGKMQAMQSAAKTMVQDLFKGKSDSETLRIGVVPFSGAVNVGADNLDSGWIDTRTYPHMSSVAKEDFDFRNGESALTLYDDLRNREWAGCVRERAEPYELTDDPPGSAAATKWAPYFAPDEQDTYSSSNDYLDDGNAGACKASGGWGWGGWGGGGSPDPEECQRDTSKYSRAVVRSSSKGPDFNCPPRAVTPLVDKQGRVISAVEQLQPEGSTVIPAGLLWGWRLLSPGEPFTEGAPYGGEKWVKAIVLLTDGQNDVGGGGNGHNNSFYNAFGFAACCGNAGHLGSKSGNRTEQTLNNKTSEVCNAIKEKDILLYTIGFQVHDSTTQQLLRNCASKPDMYYNSPSNAQLATVFKEITQGLSELRIAQ</sequence>
<dbReference type="Proteomes" id="UP000095042">
    <property type="component" value="Unassembled WGS sequence"/>
</dbReference>
<dbReference type="CDD" id="cd00198">
    <property type="entry name" value="vWFA"/>
    <property type="match status" value="1"/>
</dbReference>
<dbReference type="AlphaFoldDB" id="A0A1E3VTD2"/>